<reference evidence="1" key="1">
    <citation type="submission" date="2018-02" db="EMBL/GenBank/DDBJ databases">
        <title>Rhizophora mucronata_Transcriptome.</title>
        <authorList>
            <person name="Meera S.P."/>
            <person name="Sreeshan A."/>
            <person name="Augustine A."/>
        </authorList>
    </citation>
    <scope>NUCLEOTIDE SEQUENCE</scope>
    <source>
        <tissue evidence="1">Leaf</tissue>
    </source>
</reference>
<dbReference type="EMBL" id="GGEC01020449">
    <property type="protein sequence ID" value="MBX00933.1"/>
    <property type="molecule type" value="Transcribed_RNA"/>
</dbReference>
<accession>A0A2P2K5I4</accession>
<evidence type="ECO:0000313" key="1">
    <source>
        <dbReference type="EMBL" id="MBX00933.1"/>
    </source>
</evidence>
<proteinExistence type="predicted"/>
<protein>
    <submittedName>
        <fullName evidence="1">Uncharacterized protein</fullName>
    </submittedName>
</protein>
<organism evidence="1">
    <name type="scientific">Rhizophora mucronata</name>
    <name type="common">Asiatic mangrove</name>
    <dbReference type="NCBI Taxonomy" id="61149"/>
    <lineage>
        <taxon>Eukaryota</taxon>
        <taxon>Viridiplantae</taxon>
        <taxon>Streptophyta</taxon>
        <taxon>Embryophyta</taxon>
        <taxon>Tracheophyta</taxon>
        <taxon>Spermatophyta</taxon>
        <taxon>Magnoliopsida</taxon>
        <taxon>eudicotyledons</taxon>
        <taxon>Gunneridae</taxon>
        <taxon>Pentapetalae</taxon>
        <taxon>rosids</taxon>
        <taxon>fabids</taxon>
        <taxon>Malpighiales</taxon>
        <taxon>Rhizophoraceae</taxon>
        <taxon>Rhizophora</taxon>
    </lineage>
</organism>
<sequence>MLLHDFGFNPILFCWAIFCLDNLAVLFSFTAVASLLCVFFFFLIVDTTVLEVAVFIDWKTEGLVMRNFPGKNRRKAYMLDILCL</sequence>
<name>A0A2P2K5I4_RHIMU</name>
<dbReference type="AlphaFoldDB" id="A0A2P2K5I4"/>